<keyword evidence="3" id="KW-1185">Reference proteome</keyword>
<protein>
    <submittedName>
        <fullName evidence="2">Uncharacterized protein</fullName>
    </submittedName>
</protein>
<comment type="caution">
    <text evidence="2">The sequence shown here is derived from an EMBL/GenBank/DDBJ whole genome shotgun (WGS) entry which is preliminary data.</text>
</comment>
<reference evidence="2" key="2">
    <citation type="submission" date="2023-02" db="EMBL/GenBank/DDBJ databases">
        <authorList>
            <person name="Sun Q."/>
            <person name="Mori K."/>
        </authorList>
    </citation>
    <scope>NUCLEOTIDE SEQUENCE</scope>
    <source>
        <strain evidence="2">NBRC 112290</strain>
    </source>
</reference>
<dbReference type="EMBL" id="BSUM01000001">
    <property type="protein sequence ID" value="GMA33172.1"/>
    <property type="molecule type" value="Genomic_DNA"/>
</dbReference>
<accession>A0AA37XHS5</accession>
<evidence type="ECO:0000256" key="1">
    <source>
        <dbReference type="SAM" id="Phobius"/>
    </source>
</evidence>
<dbReference type="RefSeq" id="WP_284251845.1">
    <property type="nucleotide sequence ID" value="NZ_BSUM01000001.1"/>
</dbReference>
<evidence type="ECO:0000313" key="2">
    <source>
        <dbReference type="EMBL" id="GMA33172.1"/>
    </source>
</evidence>
<feature type="transmembrane region" description="Helical" evidence="1">
    <location>
        <begin position="64"/>
        <end position="85"/>
    </location>
</feature>
<keyword evidence="1" id="KW-0472">Membrane</keyword>
<gene>
    <name evidence="2" type="ORF">GCM10025875_31640</name>
</gene>
<organism evidence="2 3">
    <name type="scientific">Litorihabitans aurantiacus</name>
    <dbReference type="NCBI Taxonomy" id="1930061"/>
    <lineage>
        <taxon>Bacteria</taxon>
        <taxon>Bacillati</taxon>
        <taxon>Actinomycetota</taxon>
        <taxon>Actinomycetes</taxon>
        <taxon>Micrococcales</taxon>
        <taxon>Beutenbergiaceae</taxon>
        <taxon>Litorihabitans</taxon>
    </lineage>
</organism>
<keyword evidence="1" id="KW-0812">Transmembrane</keyword>
<proteinExistence type="predicted"/>
<dbReference type="AlphaFoldDB" id="A0AA37XHS5"/>
<keyword evidence="1" id="KW-1133">Transmembrane helix</keyword>
<evidence type="ECO:0000313" key="3">
    <source>
        <dbReference type="Proteomes" id="UP001157161"/>
    </source>
</evidence>
<name>A0AA37XHS5_9MICO</name>
<dbReference type="Proteomes" id="UP001157161">
    <property type="component" value="Unassembled WGS sequence"/>
</dbReference>
<reference evidence="2" key="1">
    <citation type="journal article" date="2014" name="Int. J. Syst. Evol. Microbiol.">
        <title>Complete genome sequence of Corynebacterium casei LMG S-19264T (=DSM 44701T), isolated from a smear-ripened cheese.</title>
        <authorList>
            <consortium name="US DOE Joint Genome Institute (JGI-PGF)"/>
            <person name="Walter F."/>
            <person name="Albersmeier A."/>
            <person name="Kalinowski J."/>
            <person name="Ruckert C."/>
        </authorList>
    </citation>
    <scope>NUCLEOTIDE SEQUENCE</scope>
    <source>
        <strain evidence="2">NBRC 112290</strain>
    </source>
</reference>
<sequence length="137" mass="15093">MTDYPQQPAYGTPTGPGHSPFLLSVGDLHATSTELVTPSGTFQLREVSVYAIDQSSTTQRTPTWAVVLAVLGALFFLLGLLFLLVKETQTRGFVMITVEGQGRRHVSQVPIFDPNQRTDVMQRAAYLQMLAGQARQR</sequence>